<feature type="chain" id="PRO_5041739845" evidence="3">
    <location>
        <begin position="37"/>
        <end position="377"/>
    </location>
</feature>
<gene>
    <name evidence="6" type="ORF">PFX98_21965</name>
</gene>
<dbReference type="InterPro" id="IPR006143">
    <property type="entry name" value="RND_pump_MFP"/>
</dbReference>
<dbReference type="Pfam" id="PF25975">
    <property type="entry name" value="CzcB_C"/>
    <property type="match status" value="1"/>
</dbReference>
<evidence type="ECO:0000256" key="3">
    <source>
        <dbReference type="SAM" id="SignalP"/>
    </source>
</evidence>
<dbReference type="GO" id="GO:0015679">
    <property type="term" value="P:plasma membrane copper ion transport"/>
    <property type="evidence" value="ECO:0007669"/>
    <property type="project" value="TreeGrafter"/>
</dbReference>
<reference evidence="6" key="1">
    <citation type="submission" date="2023-01" db="EMBL/GenBank/DDBJ databases">
        <title>Whole genome sequence of Paucibacter sp. S2-9 isolated from pond sediment.</title>
        <authorList>
            <person name="Jung J.Y."/>
        </authorList>
    </citation>
    <scope>NUCLEOTIDE SEQUENCE</scope>
    <source>
        <strain evidence="6">S2-9</strain>
    </source>
</reference>
<dbReference type="NCBIfam" id="TIGR01730">
    <property type="entry name" value="RND_mfp"/>
    <property type="match status" value="1"/>
</dbReference>
<sequence length="377" mass="39574">MIVDPIARAALRAGHSFLPLLLAAAGCAASAEPALAAAFAVSPAQLQTLGVRLHTLAPNAAAPTLLHSAKVVLPPGREQVLSAPVGGVVERLFVSGQELVRPGQPLLRLASPEYAELQLRLMDAASRHELAAKALAREQRLLEEGVIAERRVLEAQAAERSERARLQQAEAALRLAGADAALMQRLRAGGPLEQGLTLRAKVAGQLTALELRPGQRVREADALLHIAEQGELWLEVQLDARPAALPPRAELTVPGRAIKARVLSLAGQVSEGQTLTLRARVSEGAALLRPGEVLQVQLPAAAAKDAWVLPLAALARQDEQAYVFVRSEQGFRATPVQLLASGGDSVQVRGPLQAGQQVAASAVVALKAAWQGKSGGQ</sequence>
<dbReference type="InterPro" id="IPR058649">
    <property type="entry name" value="CzcB_C"/>
</dbReference>
<dbReference type="GO" id="GO:0030288">
    <property type="term" value="C:outer membrane-bounded periplasmic space"/>
    <property type="evidence" value="ECO:0007669"/>
    <property type="project" value="TreeGrafter"/>
</dbReference>
<dbReference type="Gene3D" id="1.10.287.470">
    <property type="entry name" value="Helix hairpin bin"/>
    <property type="match status" value="1"/>
</dbReference>
<dbReference type="EMBL" id="CP116346">
    <property type="protein sequence ID" value="WIT11525.1"/>
    <property type="molecule type" value="Genomic_DNA"/>
</dbReference>
<name>A0AA95SNQ2_9BURK</name>
<dbReference type="SUPFAM" id="SSF111369">
    <property type="entry name" value="HlyD-like secretion proteins"/>
    <property type="match status" value="1"/>
</dbReference>
<evidence type="ECO:0000313" key="7">
    <source>
        <dbReference type="Proteomes" id="UP001177769"/>
    </source>
</evidence>
<dbReference type="InterPro" id="IPR058790">
    <property type="entry name" value="BSH_CusB"/>
</dbReference>
<accession>A0AA95SNQ2</accession>
<dbReference type="Gene3D" id="2.40.420.20">
    <property type="match status" value="1"/>
</dbReference>
<dbReference type="AlphaFoldDB" id="A0AA95SNQ2"/>
<dbReference type="PANTHER" id="PTHR30097:SF4">
    <property type="entry name" value="SLR6042 PROTEIN"/>
    <property type="match status" value="1"/>
</dbReference>
<evidence type="ECO:0000256" key="1">
    <source>
        <dbReference type="ARBA" id="ARBA00009477"/>
    </source>
</evidence>
<dbReference type="GO" id="GO:0022857">
    <property type="term" value="F:transmembrane transporter activity"/>
    <property type="evidence" value="ECO:0007669"/>
    <property type="project" value="InterPro"/>
</dbReference>
<keyword evidence="2" id="KW-0813">Transport</keyword>
<organism evidence="6 7">
    <name type="scientific">Paucibacter sediminis</name>
    <dbReference type="NCBI Taxonomy" id="3019553"/>
    <lineage>
        <taxon>Bacteria</taxon>
        <taxon>Pseudomonadati</taxon>
        <taxon>Pseudomonadota</taxon>
        <taxon>Betaproteobacteria</taxon>
        <taxon>Burkholderiales</taxon>
        <taxon>Sphaerotilaceae</taxon>
        <taxon>Roseateles</taxon>
    </lineage>
</organism>
<dbReference type="GO" id="GO:0060003">
    <property type="term" value="P:copper ion export"/>
    <property type="evidence" value="ECO:0007669"/>
    <property type="project" value="TreeGrafter"/>
</dbReference>
<protein>
    <submittedName>
        <fullName evidence="6">Efflux RND transporter periplasmic adaptor subunit</fullName>
    </submittedName>
</protein>
<evidence type="ECO:0000259" key="5">
    <source>
        <dbReference type="Pfam" id="PF25975"/>
    </source>
</evidence>
<comment type="similarity">
    <text evidence="1">Belongs to the membrane fusion protein (MFP) (TC 8.A.1) family.</text>
</comment>
<dbReference type="Gene3D" id="2.40.50.100">
    <property type="match status" value="1"/>
</dbReference>
<evidence type="ECO:0000313" key="6">
    <source>
        <dbReference type="EMBL" id="WIT11525.1"/>
    </source>
</evidence>
<dbReference type="KEGG" id="pais:PFX98_21965"/>
<evidence type="ECO:0000259" key="4">
    <source>
        <dbReference type="Pfam" id="PF25919"/>
    </source>
</evidence>
<dbReference type="GO" id="GO:0016020">
    <property type="term" value="C:membrane"/>
    <property type="evidence" value="ECO:0007669"/>
    <property type="project" value="InterPro"/>
</dbReference>
<proteinExistence type="inferred from homology"/>
<dbReference type="GO" id="GO:0046914">
    <property type="term" value="F:transition metal ion binding"/>
    <property type="evidence" value="ECO:0007669"/>
    <property type="project" value="TreeGrafter"/>
</dbReference>
<evidence type="ECO:0000256" key="2">
    <source>
        <dbReference type="ARBA" id="ARBA00022448"/>
    </source>
</evidence>
<dbReference type="RefSeq" id="WP_285232606.1">
    <property type="nucleotide sequence ID" value="NZ_CP116346.1"/>
</dbReference>
<dbReference type="PANTHER" id="PTHR30097">
    <property type="entry name" value="CATION EFFLUX SYSTEM PROTEIN CUSB"/>
    <property type="match status" value="1"/>
</dbReference>
<dbReference type="Pfam" id="PF25919">
    <property type="entry name" value="BSH_CusB"/>
    <property type="match status" value="1"/>
</dbReference>
<feature type="domain" description="CzcB-like C-terminal circularly permuted SH3-like" evidence="5">
    <location>
        <begin position="310"/>
        <end position="366"/>
    </location>
</feature>
<keyword evidence="3" id="KW-0732">Signal</keyword>
<dbReference type="InterPro" id="IPR051909">
    <property type="entry name" value="MFP_Cation_Efflux"/>
</dbReference>
<dbReference type="Proteomes" id="UP001177769">
    <property type="component" value="Chromosome"/>
</dbReference>
<keyword evidence="7" id="KW-1185">Reference proteome</keyword>
<feature type="domain" description="CusB-like barrel-sandwich hybrid" evidence="4">
    <location>
        <begin position="79"/>
        <end position="227"/>
    </location>
</feature>
<feature type="signal peptide" evidence="3">
    <location>
        <begin position="1"/>
        <end position="36"/>
    </location>
</feature>